<evidence type="ECO:0000313" key="10">
    <source>
        <dbReference type="Proteomes" id="UP000675554"/>
    </source>
</evidence>
<reference evidence="9" key="1">
    <citation type="submission" date="2021-04" db="EMBL/GenBank/DDBJ databases">
        <title>Sequencing of actinobacteria type strains.</title>
        <authorList>
            <person name="Nguyen G.-S."/>
            <person name="Wentzel A."/>
        </authorList>
    </citation>
    <scope>NUCLEOTIDE SEQUENCE</scope>
    <source>
        <strain evidence="9">DSM 42095</strain>
    </source>
</reference>
<proteinExistence type="predicted"/>
<feature type="signal peptide" evidence="6">
    <location>
        <begin position="1"/>
        <end position="43"/>
    </location>
</feature>
<dbReference type="SUPFAM" id="SSF49503">
    <property type="entry name" value="Cupredoxins"/>
    <property type="match status" value="1"/>
</dbReference>
<dbReference type="GO" id="GO:0009055">
    <property type="term" value="F:electron transfer activity"/>
    <property type="evidence" value="ECO:0007669"/>
    <property type="project" value="InterPro"/>
</dbReference>
<evidence type="ECO:0000259" key="8">
    <source>
        <dbReference type="Pfam" id="PF06439"/>
    </source>
</evidence>
<keyword evidence="4" id="KW-0186">Copper</keyword>
<evidence type="ECO:0000256" key="1">
    <source>
        <dbReference type="ARBA" id="ARBA00022448"/>
    </source>
</evidence>
<dbReference type="Gene3D" id="2.60.40.10">
    <property type="entry name" value="Immunoglobulins"/>
    <property type="match status" value="1"/>
</dbReference>
<dbReference type="GO" id="GO:0016787">
    <property type="term" value="F:hydrolase activity"/>
    <property type="evidence" value="ECO:0007669"/>
    <property type="project" value="InterPro"/>
</dbReference>
<feature type="domain" description="Blue (type 1) copper" evidence="7">
    <location>
        <begin position="91"/>
        <end position="160"/>
    </location>
</feature>
<sequence length="651" mass="69415">MRDAARRPARGGVPVARARRITALLAALCAAALCLVALPPAQAQQPPGASDGAAAAQTLTWTAGDSITEYTSAPATAVAGEATLVFENSAATGNTTSMPHTLTFTTSDPEYNNDVNVNILANPNDANGGKHQTTVTLTPGVYHYYCAIPGHGTMQGELVVTGGGGEDTTAPEVAADVAGEQNADGAYVGAATVTLDATDDSSGVDKVEYALDGGAYTAYTAPVVVNTPGEHTVRYRATDKAGNVSAEKTETFTVVAAPEDTTPPQVTARVDGERDADGDYVAMATVTLSATDADSGVDAVEYAVNGGEFTPYTAPFMVHAVGDHTVTYRARDKAGNSSEAKETRFTIVEDGGNPPDPECPERDDRPLVAVGEKITQVPNREVREGCRINEVIEDERAWRTTTAFLRHVREVTAELLADGFVDEAERTKIIQAAKDSGIGDGKGYEKIFDGTPASFNNWAQAGGGGFELESDGTMTSSTDVEGMGMLWFPKKRYGDFSLKLQFLDAAPVGSRANSGVFVRFPDPRDHPEEPRPEWAAIKYGHEVQIFDDENGDQYKTGSVYGFDLVNRGDALVTPKGTWNDYEIRVEGQHYSVYRNGTLINEFDNTPGQLFSPPRDDDPGSEGRLRDAGYIGLQTHSTSDVVSFRDVRVKPL</sequence>
<dbReference type="PROSITE" id="PS00196">
    <property type="entry name" value="COPPER_BLUE"/>
    <property type="match status" value="1"/>
</dbReference>
<dbReference type="Pfam" id="PF00127">
    <property type="entry name" value="Copper-bind"/>
    <property type="match status" value="1"/>
</dbReference>
<dbReference type="AlphaFoldDB" id="A0A8T4J7X8"/>
<feature type="compositionally biased region" description="Basic and acidic residues" evidence="5">
    <location>
        <begin position="613"/>
        <end position="625"/>
    </location>
</feature>
<dbReference type="NCBIfam" id="NF047446">
    <property type="entry name" value="barrel_OmpL47"/>
    <property type="match status" value="2"/>
</dbReference>
<keyword evidence="10" id="KW-1185">Reference proteome</keyword>
<dbReference type="InterPro" id="IPR028871">
    <property type="entry name" value="BlueCu_1_BS"/>
</dbReference>
<keyword evidence="3" id="KW-0249">Electron transport</keyword>
<evidence type="ECO:0000256" key="3">
    <source>
        <dbReference type="ARBA" id="ARBA00022982"/>
    </source>
</evidence>
<organism evidence="9 10">
    <name type="scientific">Streptomyces daliensis</name>
    <dbReference type="NCBI Taxonomy" id="299421"/>
    <lineage>
        <taxon>Bacteria</taxon>
        <taxon>Bacillati</taxon>
        <taxon>Actinomycetota</taxon>
        <taxon>Actinomycetes</taxon>
        <taxon>Kitasatosporales</taxon>
        <taxon>Streptomycetaceae</taxon>
        <taxon>Streptomyces</taxon>
    </lineage>
</organism>
<comment type="caution">
    <text evidence="9">The sequence shown here is derived from an EMBL/GenBank/DDBJ whole genome shotgun (WGS) entry which is preliminary data.</text>
</comment>
<dbReference type="GO" id="GO:0005975">
    <property type="term" value="P:carbohydrate metabolic process"/>
    <property type="evidence" value="ECO:0007669"/>
    <property type="project" value="UniProtKB-ARBA"/>
</dbReference>
<feature type="region of interest" description="Disordered" evidence="5">
    <location>
        <begin position="606"/>
        <end position="625"/>
    </location>
</feature>
<dbReference type="InterPro" id="IPR058094">
    <property type="entry name" value="Ig-like_OmpL47-like"/>
</dbReference>
<dbReference type="InterPro" id="IPR000923">
    <property type="entry name" value="BlueCu_1"/>
</dbReference>
<dbReference type="InterPro" id="IPR013783">
    <property type="entry name" value="Ig-like_fold"/>
</dbReference>
<keyword evidence="6" id="KW-0732">Signal</keyword>
<accession>A0A8T4J7X8</accession>
<evidence type="ECO:0000313" key="9">
    <source>
        <dbReference type="EMBL" id="MBR7677734.1"/>
    </source>
</evidence>
<evidence type="ECO:0000256" key="6">
    <source>
        <dbReference type="SAM" id="SignalP"/>
    </source>
</evidence>
<dbReference type="InterPro" id="IPR010496">
    <property type="entry name" value="AL/BT2_dom"/>
</dbReference>
<dbReference type="Gene3D" id="2.60.120.560">
    <property type="entry name" value="Exo-inulinase, domain 1"/>
    <property type="match status" value="1"/>
</dbReference>
<protein>
    <submittedName>
        <fullName evidence="9">DUF1080 domain-containing protein</fullName>
    </submittedName>
</protein>
<evidence type="ECO:0000256" key="5">
    <source>
        <dbReference type="SAM" id="MobiDB-lite"/>
    </source>
</evidence>
<dbReference type="GO" id="GO:0005507">
    <property type="term" value="F:copper ion binding"/>
    <property type="evidence" value="ECO:0007669"/>
    <property type="project" value="InterPro"/>
</dbReference>
<evidence type="ECO:0000256" key="4">
    <source>
        <dbReference type="ARBA" id="ARBA00023008"/>
    </source>
</evidence>
<keyword evidence="2" id="KW-0479">Metal-binding</keyword>
<feature type="domain" description="3-keto-alpha-glucoside-1,2-lyase/3-keto-2-hydroxy-glucal hydratase" evidence="8">
    <location>
        <begin position="443"/>
        <end position="649"/>
    </location>
</feature>
<evidence type="ECO:0000256" key="2">
    <source>
        <dbReference type="ARBA" id="ARBA00022723"/>
    </source>
</evidence>
<gene>
    <name evidence="9" type="ORF">KDA82_33055</name>
</gene>
<dbReference type="Gene3D" id="2.60.40.420">
    <property type="entry name" value="Cupredoxins - blue copper proteins"/>
    <property type="match status" value="1"/>
</dbReference>
<evidence type="ECO:0000259" key="7">
    <source>
        <dbReference type="Pfam" id="PF00127"/>
    </source>
</evidence>
<keyword evidence="1" id="KW-0813">Transport</keyword>
<feature type="chain" id="PRO_5035872700" evidence="6">
    <location>
        <begin position="44"/>
        <end position="651"/>
    </location>
</feature>
<name>A0A8T4J7X8_9ACTN</name>
<dbReference type="EMBL" id="JAGSMN010001053">
    <property type="protein sequence ID" value="MBR7677734.1"/>
    <property type="molecule type" value="Genomic_DNA"/>
</dbReference>
<dbReference type="InterPro" id="IPR008972">
    <property type="entry name" value="Cupredoxin"/>
</dbReference>
<dbReference type="Pfam" id="PF06439">
    <property type="entry name" value="3keto-disac_hyd"/>
    <property type="match status" value="1"/>
</dbReference>
<dbReference type="Proteomes" id="UP000675554">
    <property type="component" value="Unassembled WGS sequence"/>
</dbReference>
<dbReference type="Gene3D" id="3.30.1920.20">
    <property type="match status" value="1"/>
</dbReference>